<protein>
    <submittedName>
        <fullName evidence="2">Alpha/beta hydrolase fold domain-containing protein</fullName>
    </submittedName>
</protein>
<sequence>MHYRRAPEKPYPAPTEDASAALCWVAEPADALEIGSARPAIAGDSAGGNLALSG</sequence>
<dbReference type="EMBL" id="JBHRTN010000009">
    <property type="protein sequence ID" value="MFC3125500.1"/>
    <property type="molecule type" value="Genomic_DNA"/>
</dbReference>
<dbReference type="InterPro" id="IPR013094">
    <property type="entry name" value="AB_hydrolase_3"/>
</dbReference>
<organism evidence="2 3">
    <name type="scientific">Teichococcus globiformis</name>
    <dbReference type="NCBI Taxonomy" id="2307229"/>
    <lineage>
        <taxon>Bacteria</taxon>
        <taxon>Pseudomonadati</taxon>
        <taxon>Pseudomonadota</taxon>
        <taxon>Alphaproteobacteria</taxon>
        <taxon>Acetobacterales</taxon>
        <taxon>Roseomonadaceae</taxon>
        <taxon>Roseomonas</taxon>
    </lineage>
</organism>
<dbReference type="Proteomes" id="UP001595593">
    <property type="component" value="Unassembled WGS sequence"/>
</dbReference>
<accession>A0ABV7G2X9</accession>
<dbReference type="SUPFAM" id="SSF53474">
    <property type="entry name" value="alpha/beta-Hydrolases"/>
    <property type="match status" value="1"/>
</dbReference>
<evidence type="ECO:0000259" key="1">
    <source>
        <dbReference type="Pfam" id="PF07859"/>
    </source>
</evidence>
<reference evidence="3" key="1">
    <citation type="journal article" date="2019" name="Int. J. Syst. Evol. Microbiol.">
        <title>The Global Catalogue of Microorganisms (GCM) 10K type strain sequencing project: providing services to taxonomists for standard genome sequencing and annotation.</title>
        <authorList>
            <consortium name="The Broad Institute Genomics Platform"/>
            <consortium name="The Broad Institute Genome Sequencing Center for Infectious Disease"/>
            <person name="Wu L."/>
            <person name="Ma J."/>
        </authorList>
    </citation>
    <scope>NUCLEOTIDE SEQUENCE [LARGE SCALE GENOMIC DNA]</scope>
    <source>
        <strain evidence="3">KCTC 52094</strain>
    </source>
</reference>
<evidence type="ECO:0000313" key="3">
    <source>
        <dbReference type="Proteomes" id="UP001595593"/>
    </source>
</evidence>
<gene>
    <name evidence="2" type="ORF">ACFOD4_10540</name>
</gene>
<keyword evidence="2" id="KW-0378">Hydrolase</keyword>
<proteinExistence type="predicted"/>
<evidence type="ECO:0000313" key="2">
    <source>
        <dbReference type="EMBL" id="MFC3125500.1"/>
    </source>
</evidence>
<keyword evidence="3" id="KW-1185">Reference proteome</keyword>
<dbReference type="Pfam" id="PF07859">
    <property type="entry name" value="Abhydrolase_3"/>
    <property type="match status" value="1"/>
</dbReference>
<dbReference type="InterPro" id="IPR029058">
    <property type="entry name" value="AB_hydrolase_fold"/>
</dbReference>
<feature type="domain" description="Alpha/beta hydrolase fold-3" evidence="1">
    <location>
        <begin position="2"/>
        <end position="52"/>
    </location>
</feature>
<comment type="caution">
    <text evidence="2">The sequence shown here is derived from an EMBL/GenBank/DDBJ whole genome shotgun (WGS) entry which is preliminary data.</text>
</comment>
<dbReference type="Gene3D" id="3.40.50.1820">
    <property type="entry name" value="alpha/beta hydrolase"/>
    <property type="match status" value="1"/>
</dbReference>
<name>A0ABV7G2X9_9PROT</name>
<dbReference type="RefSeq" id="WP_379596235.1">
    <property type="nucleotide sequence ID" value="NZ_JBHRTN010000009.1"/>
</dbReference>
<dbReference type="GO" id="GO:0016787">
    <property type="term" value="F:hydrolase activity"/>
    <property type="evidence" value="ECO:0007669"/>
    <property type="project" value="UniProtKB-KW"/>
</dbReference>